<keyword evidence="1" id="KW-1133">Transmembrane helix</keyword>
<sequence length="323" mass="36074">MSIPLSEDNIYTLVQVFNSLNILGLILLTFTIIPAIWSRTVHRMDAWYSLTISSMLYCISFLILIGHQFGKEPPFEICLFQAALIYAGPVFIKISITSFVISLYLNISNIPTTSFHQKMLIAAPITMFLLICIEVTMVGLLDRSHIERDPTHMFCHCHDTNIPFGVDVFIEVLTAGIDINFLIMIGQTLYKRWKTNQATVSPVGRISNPAFSMALYLRVLLFTLYLALALLIVAIGVLKPTGPSVAWNISLPTVPVASGLIFGSQKDILQAWAGYARGLKYSIWNLIQKVLNAFRYPSRVDSIDGLKAASSQLELDQACRTHL</sequence>
<name>V2YAC2_MONRO</name>
<feature type="transmembrane region" description="Helical" evidence="1">
    <location>
        <begin position="215"/>
        <end position="238"/>
    </location>
</feature>
<feature type="transmembrane region" description="Helical" evidence="1">
    <location>
        <begin position="85"/>
        <end position="107"/>
    </location>
</feature>
<dbReference type="Proteomes" id="UP000017559">
    <property type="component" value="Unassembled WGS sequence"/>
</dbReference>
<evidence type="ECO:0000313" key="3">
    <source>
        <dbReference type="Proteomes" id="UP000017559"/>
    </source>
</evidence>
<dbReference type="OrthoDB" id="2942412at2759"/>
<dbReference type="STRING" id="1381753.V2YAC2"/>
<keyword evidence="1" id="KW-0472">Membrane</keyword>
<dbReference type="KEGG" id="mrr:Moror_3112"/>
<reference evidence="2 3" key="1">
    <citation type="journal article" date="2014" name="BMC Genomics">
        <title>Genome and secretome analysis of the hemibiotrophic fungal pathogen, Moniliophthora roreri, which causes frosty pod rot disease of cacao: mechanisms of the biotrophic and necrotrophic phases.</title>
        <authorList>
            <person name="Meinhardt L.W."/>
            <person name="Costa G.G.L."/>
            <person name="Thomazella D.P.T."/>
            <person name="Teixeira P.J.P.L."/>
            <person name="Carazzolle M.F."/>
            <person name="Schuster S.C."/>
            <person name="Carlson J.E."/>
            <person name="Guiltinan M.J."/>
            <person name="Mieczkowski P."/>
            <person name="Farmer A."/>
            <person name="Ramaraj T."/>
            <person name="Crozier J."/>
            <person name="Davis R.E."/>
            <person name="Shao J."/>
            <person name="Melnick R.L."/>
            <person name="Pereira G.A.G."/>
            <person name="Bailey B.A."/>
        </authorList>
    </citation>
    <scope>NUCLEOTIDE SEQUENCE [LARGE SCALE GENOMIC DNA]</scope>
    <source>
        <strain evidence="2 3">MCA 2997</strain>
    </source>
</reference>
<dbReference type="AlphaFoldDB" id="V2YAC2"/>
<feature type="transmembrane region" description="Helical" evidence="1">
    <location>
        <begin position="161"/>
        <end position="185"/>
    </location>
</feature>
<proteinExistence type="predicted"/>
<keyword evidence="3" id="KW-1185">Reference proteome</keyword>
<keyword evidence="1" id="KW-0812">Transmembrane</keyword>
<feature type="transmembrane region" description="Helical" evidence="1">
    <location>
        <begin position="20"/>
        <end position="37"/>
    </location>
</feature>
<accession>V2YAC2</accession>
<evidence type="ECO:0000256" key="1">
    <source>
        <dbReference type="SAM" id="Phobius"/>
    </source>
</evidence>
<protein>
    <submittedName>
        <fullName evidence="2">Uncharacterized protein</fullName>
    </submittedName>
</protein>
<evidence type="ECO:0000313" key="2">
    <source>
        <dbReference type="EMBL" id="ESK88614.1"/>
    </source>
</evidence>
<dbReference type="EMBL" id="AWSO01000635">
    <property type="protein sequence ID" value="ESK88614.1"/>
    <property type="molecule type" value="Genomic_DNA"/>
</dbReference>
<feature type="transmembrane region" description="Helical" evidence="1">
    <location>
        <begin position="119"/>
        <end position="141"/>
    </location>
</feature>
<gene>
    <name evidence="2" type="ORF">Moror_3112</name>
</gene>
<feature type="transmembrane region" description="Helical" evidence="1">
    <location>
        <begin position="46"/>
        <end position="65"/>
    </location>
</feature>
<organism evidence="2 3">
    <name type="scientific">Moniliophthora roreri (strain MCA 2997)</name>
    <name type="common">Cocoa frosty pod rot fungus</name>
    <name type="synonym">Crinipellis roreri</name>
    <dbReference type="NCBI Taxonomy" id="1381753"/>
    <lineage>
        <taxon>Eukaryota</taxon>
        <taxon>Fungi</taxon>
        <taxon>Dikarya</taxon>
        <taxon>Basidiomycota</taxon>
        <taxon>Agaricomycotina</taxon>
        <taxon>Agaricomycetes</taxon>
        <taxon>Agaricomycetidae</taxon>
        <taxon>Agaricales</taxon>
        <taxon>Marasmiineae</taxon>
        <taxon>Marasmiaceae</taxon>
        <taxon>Moniliophthora</taxon>
    </lineage>
</organism>
<dbReference type="HOGENOM" id="CLU_065186_1_0_1"/>
<comment type="caution">
    <text evidence="2">The sequence shown here is derived from an EMBL/GenBank/DDBJ whole genome shotgun (WGS) entry which is preliminary data.</text>
</comment>